<dbReference type="Proteomes" id="UP000243333">
    <property type="component" value="Unassembled WGS sequence"/>
</dbReference>
<name>A0A1G7I318_9FIRM</name>
<feature type="domain" description="Mur ligase C-terminal" evidence="16">
    <location>
        <begin position="312"/>
        <end position="442"/>
    </location>
</feature>
<evidence type="ECO:0000313" key="18">
    <source>
        <dbReference type="EMBL" id="SDF07150.1"/>
    </source>
</evidence>
<keyword evidence="5 14" id="KW-0436">Ligase</keyword>
<dbReference type="InterPro" id="IPR000713">
    <property type="entry name" value="Mur_ligase_N"/>
</dbReference>
<dbReference type="Gene3D" id="3.90.190.20">
    <property type="entry name" value="Mur ligase, C-terminal domain"/>
    <property type="match status" value="1"/>
</dbReference>
<dbReference type="PANTHER" id="PTHR43445">
    <property type="entry name" value="UDP-N-ACETYLMURAMATE--L-ALANINE LIGASE-RELATED"/>
    <property type="match status" value="1"/>
</dbReference>
<dbReference type="GO" id="GO:0008360">
    <property type="term" value="P:regulation of cell shape"/>
    <property type="evidence" value="ECO:0007669"/>
    <property type="project" value="UniProtKB-KW"/>
</dbReference>
<dbReference type="RefSeq" id="WP_093687457.1">
    <property type="nucleotide sequence ID" value="NZ_FNBU01000002.1"/>
</dbReference>
<accession>A0A1G7I318</accession>
<keyword evidence="11 14" id="KW-0131">Cell cycle</keyword>
<evidence type="ECO:0000256" key="11">
    <source>
        <dbReference type="ARBA" id="ARBA00023306"/>
    </source>
</evidence>
<dbReference type="OrthoDB" id="9804126at2"/>
<dbReference type="SUPFAM" id="SSF53244">
    <property type="entry name" value="MurD-like peptide ligases, peptide-binding domain"/>
    <property type="match status" value="1"/>
</dbReference>
<protein>
    <recommendedName>
        <fullName evidence="3 14">UDP-N-acetylmuramate--L-alanine ligase</fullName>
        <ecNumber evidence="3 14">6.3.2.8</ecNumber>
    </recommendedName>
    <alternativeName>
        <fullName evidence="14">UDP-N-acetylmuramoyl-L-alanine synthetase</fullName>
    </alternativeName>
</protein>
<dbReference type="AlphaFoldDB" id="A0A1G7I318"/>
<evidence type="ECO:0000256" key="7">
    <source>
        <dbReference type="ARBA" id="ARBA00022741"/>
    </source>
</evidence>
<comment type="function">
    <text evidence="14">Cell wall formation.</text>
</comment>
<keyword evidence="19" id="KW-1185">Reference proteome</keyword>
<keyword evidence="7 14" id="KW-0547">Nucleotide-binding</keyword>
<dbReference type="EMBL" id="FNBU01000002">
    <property type="protein sequence ID" value="SDF07150.1"/>
    <property type="molecule type" value="Genomic_DNA"/>
</dbReference>
<evidence type="ECO:0000256" key="8">
    <source>
        <dbReference type="ARBA" id="ARBA00022840"/>
    </source>
</evidence>
<evidence type="ECO:0000256" key="14">
    <source>
        <dbReference type="HAMAP-Rule" id="MF_00046"/>
    </source>
</evidence>
<evidence type="ECO:0000259" key="16">
    <source>
        <dbReference type="Pfam" id="PF02875"/>
    </source>
</evidence>
<keyword evidence="12 14" id="KW-0961">Cell wall biogenesis/degradation</keyword>
<evidence type="ECO:0000256" key="10">
    <source>
        <dbReference type="ARBA" id="ARBA00022984"/>
    </source>
</evidence>
<gene>
    <name evidence="14" type="primary">murC</name>
    <name evidence="18" type="ORF">SAMN05660235_00317</name>
</gene>
<dbReference type="SUPFAM" id="SSF53623">
    <property type="entry name" value="MurD-like peptide ligases, catalytic domain"/>
    <property type="match status" value="1"/>
</dbReference>
<dbReference type="GO" id="GO:0005737">
    <property type="term" value="C:cytoplasm"/>
    <property type="evidence" value="ECO:0007669"/>
    <property type="project" value="UniProtKB-SubCell"/>
</dbReference>
<evidence type="ECO:0000313" key="19">
    <source>
        <dbReference type="Proteomes" id="UP000243333"/>
    </source>
</evidence>
<dbReference type="GO" id="GO:0009252">
    <property type="term" value="P:peptidoglycan biosynthetic process"/>
    <property type="evidence" value="ECO:0007669"/>
    <property type="project" value="UniProtKB-UniRule"/>
</dbReference>
<dbReference type="SUPFAM" id="SSF51984">
    <property type="entry name" value="MurCD N-terminal domain"/>
    <property type="match status" value="1"/>
</dbReference>
<dbReference type="GO" id="GO:0008763">
    <property type="term" value="F:UDP-N-acetylmuramate-L-alanine ligase activity"/>
    <property type="evidence" value="ECO:0007669"/>
    <property type="project" value="UniProtKB-UniRule"/>
</dbReference>
<comment type="pathway">
    <text evidence="2 14">Cell wall biogenesis; peptidoglycan biosynthesis.</text>
</comment>
<dbReference type="InterPro" id="IPR005758">
    <property type="entry name" value="UDP-N-AcMur_Ala_ligase_MurC"/>
</dbReference>
<keyword evidence="6 14" id="KW-0132">Cell division</keyword>
<sequence>MLEGLKKIHFVGIGGAGMSAIATVLLAMNYQISGSDINQSETTRKLEQMGAKVFIGHRSENIRDVEAIVVSSAIPESNPEVRAAREQELKIFHRADIVAALMAEREGIAIAGAHGKTTTTSMIALVLEKAGLDPTVLIGGELEYFGGNAKYGKGRYLVAEADESDGSFLKLAPRLAVVTNIENDHMDFYETMENILFTFKEFLHKIPPKDGLAVLCFDNSYIRDIAASLDRPYISYAINHDAEFTARDIRVQGPAIIYDAYRHDELLGTIRLNVPGRHNVANSLAALAVGLHVGLTFSQVADGLASFFGAKRRFQTKGRVNGIWVVDDYAHHPTEIITTLLAAREMHPKRLICVFQPHRYSRTKFLRSEFGRAFEPADILVLTDIYPAGEKPIPGITGEVIKEEVERQTNRLVTYIPDRNNIARYLAEIAEPGDLIITMGAGNIYKIGEELVEKLNAANL</sequence>
<dbReference type="STRING" id="1123285.SAMN05660235_00317"/>
<organism evidence="18 19">
    <name type="scientific">Sporolituus thermophilus DSM 23256</name>
    <dbReference type="NCBI Taxonomy" id="1123285"/>
    <lineage>
        <taxon>Bacteria</taxon>
        <taxon>Bacillati</taxon>
        <taxon>Bacillota</taxon>
        <taxon>Negativicutes</taxon>
        <taxon>Selenomonadales</taxon>
        <taxon>Sporomusaceae</taxon>
        <taxon>Sporolituus</taxon>
    </lineage>
</organism>
<evidence type="ECO:0000256" key="13">
    <source>
        <dbReference type="ARBA" id="ARBA00047833"/>
    </source>
</evidence>
<dbReference type="Pfam" id="PF01225">
    <property type="entry name" value="Mur_ligase"/>
    <property type="match status" value="1"/>
</dbReference>
<evidence type="ECO:0000256" key="4">
    <source>
        <dbReference type="ARBA" id="ARBA00022490"/>
    </source>
</evidence>
<dbReference type="EC" id="6.3.2.8" evidence="3 14"/>
<proteinExistence type="inferred from homology"/>
<dbReference type="InterPro" id="IPR036615">
    <property type="entry name" value="Mur_ligase_C_dom_sf"/>
</dbReference>
<evidence type="ECO:0000256" key="2">
    <source>
        <dbReference type="ARBA" id="ARBA00004752"/>
    </source>
</evidence>
<keyword evidence="8 14" id="KW-0067">ATP-binding</keyword>
<evidence type="ECO:0000256" key="5">
    <source>
        <dbReference type="ARBA" id="ARBA00022598"/>
    </source>
</evidence>
<dbReference type="InterPro" id="IPR036565">
    <property type="entry name" value="Mur-like_cat_sf"/>
</dbReference>
<dbReference type="Pfam" id="PF08245">
    <property type="entry name" value="Mur_ligase_M"/>
    <property type="match status" value="1"/>
</dbReference>
<keyword evidence="4 14" id="KW-0963">Cytoplasm</keyword>
<dbReference type="InterPro" id="IPR013221">
    <property type="entry name" value="Mur_ligase_cen"/>
</dbReference>
<dbReference type="Gene3D" id="3.40.1190.10">
    <property type="entry name" value="Mur-like, catalytic domain"/>
    <property type="match status" value="1"/>
</dbReference>
<keyword evidence="10 14" id="KW-0573">Peptidoglycan synthesis</keyword>
<dbReference type="UniPathway" id="UPA00219"/>
<dbReference type="GO" id="GO:0071555">
    <property type="term" value="P:cell wall organization"/>
    <property type="evidence" value="ECO:0007669"/>
    <property type="project" value="UniProtKB-KW"/>
</dbReference>
<dbReference type="GO" id="GO:0051301">
    <property type="term" value="P:cell division"/>
    <property type="evidence" value="ECO:0007669"/>
    <property type="project" value="UniProtKB-KW"/>
</dbReference>
<comment type="catalytic activity">
    <reaction evidence="13 14">
        <text>UDP-N-acetyl-alpha-D-muramate + L-alanine + ATP = UDP-N-acetyl-alpha-D-muramoyl-L-alanine + ADP + phosphate + H(+)</text>
        <dbReference type="Rhea" id="RHEA:23372"/>
        <dbReference type="ChEBI" id="CHEBI:15378"/>
        <dbReference type="ChEBI" id="CHEBI:30616"/>
        <dbReference type="ChEBI" id="CHEBI:43474"/>
        <dbReference type="ChEBI" id="CHEBI:57972"/>
        <dbReference type="ChEBI" id="CHEBI:70757"/>
        <dbReference type="ChEBI" id="CHEBI:83898"/>
        <dbReference type="ChEBI" id="CHEBI:456216"/>
        <dbReference type="EC" id="6.3.2.8"/>
    </reaction>
</comment>
<dbReference type="InterPro" id="IPR050061">
    <property type="entry name" value="MurCDEF_pg_biosynth"/>
</dbReference>
<evidence type="ECO:0000259" key="15">
    <source>
        <dbReference type="Pfam" id="PF01225"/>
    </source>
</evidence>
<dbReference type="PANTHER" id="PTHR43445:SF3">
    <property type="entry name" value="UDP-N-ACETYLMURAMATE--L-ALANINE LIGASE"/>
    <property type="match status" value="1"/>
</dbReference>
<evidence type="ECO:0000256" key="12">
    <source>
        <dbReference type="ARBA" id="ARBA00023316"/>
    </source>
</evidence>
<comment type="subcellular location">
    <subcellularLocation>
        <location evidence="1 14">Cytoplasm</location>
    </subcellularLocation>
</comment>
<feature type="domain" description="Mur ligase central" evidence="17">
    <location>
        <begin position="110"/>
        <end position="289"/>
    </location>
</feature>
<keyword evidence="9 14" id="KW-0133">Cell shape</keyword>
<evidence type="ECO:0000256" key="3">
    <source>
        <dbReference type="ARBA" id="ARBA00012211"/>
    </source>
</evidence>
<evidence type="ECO:0000259" key="17">
    <source>
        <dbReference type="Pfam" id="PF08245"/>
    </source>
</evidence>
<dbReference type="NCBIfam" id="TIGR01082">
    <property type="entry name" value="murC"/>
    <property type="match status" value="1"/>
</dbReference>
<evidence type="ECO:0000256" key="1">
    <source>
        <dbReference type="ARBA" id="ARBA00004496"/>
    </source>
</evidence>
<feature type="binding site" evidence="14">
    <location>
        <begin position="112"/>
        <end position="118"/>
    </location>
    <ligand>
        <name>ATP</name>
        <dbReference type="ChEBI" id="CHEBI:30616"/>
    </ligand>
</feature>
<evidence type="ECO:0000256" key="6">
    <source>
        <dbReference type="ARBA" id="ARBA00022618"/>
    </source>
</evidence>
<dbReference type="Pfam" id="PF02875">
    <property type="entry name" value="Mur_ligase_C"/>
    <property type="match status" value="1"/>
</dbReference>
<comment type="similarity">
    <text evidence="14">Belongs to the MurCDEF family.</text>
</comment>
<dbReference type="HAMAP" id="MF_00046">
    <property type="entry name" value="MurC"/>
    <property type="match status" value="1"/>
</dbReference>
<dbReference type="InterPro" id="IPR004101">
    <property type="entry name" value="Mur_ligase_C"/>
</dbReference>
<evidence type="ECO:0000256" key="9">
    <source>
        <dbReference type="ARBA" id="ARBA00022960"/>
    </source>
</evidence>
<reference evidence="19" key="1">
    <citation type="submission" date="2016-10" db="EMBL/GenBank/DDBJ databases">
        <authorList>
            <person name="Varghese N."/>
            <person name="Submissions S."/>
        </authorList>
    </citation>
    <scope>NUCLEOTIDE SEQUENCE [LARGE SCALE GENOMIC DNA]</scope>
    <source>
        <strain evidence="19">DSM 23256</strain>
    </source>
</reference>
<dbReference type="Gene3D" id="3.40.50.720">
    <property type="entry name" value="NAD(P)-binding Rossmann-like Domain"/>
    <property type="match status" value="1"/>
</dbReference>
<dbReference type="GO" id="GO:0005524">
    <property type="term" value="F:ATP binding"/>
    <property type="evidence" value="ECO:0007669"/>
    <property type="project" value="UniProtKB-UniRule"/>
</dbReference>
<feature type="domain" description="Mur ligase N-terminal catalytic" evidence="15">
    <location>
        <begin position="7"/>
        <end position="104"/>
    </location>
</feature>